<comment type="caution">
    <text evidence="2">The sequence shown here is derived from an EMBL/GenBank/DDBJ whole genome shotgun (WGS) entry which is preliminary data.</text>
</comment>
<evidence type="ECO:0000313" key="3">
    <source>
        <dbReference type="Proteomes" id="UP001243717"/>
    </source>
</evidence>
<keyword evidence="1" id="KW-1133">Transmembrane helix</keyword>
<dbReference type="NCBIfam" id="TIGR02595">
    <property type="entry name" value="PEP_CTERM"/>
    <property type="match status" value="1"/>
</dbReference>
<name>A0ABU1AJL1_9BACT</name>
<evidence type="ECO:0000313" key="2">
    <source>
        <dbReference type="EMBL" id="MDQ8195005.1"/>
    </source>
</evidence>
<dbReference type="InterPro" id="IPR027828">
    <property type="entry name" value="DUF4465"/>
</dbReference>
<dbReference type="InterPro" id="IPR013424">
    <property type="entry name" value="Ice-binding_C"/>
</dbReference>
<dbReference type="Proteomes" id="UP001243717">
    <property type="component" value="Unassembled WGS sequence"/>
</dbReference>
<dbReference type="Gene3D" id="2.60.120.1350">
    <property type="entry name" value="Protein of unknown function DUF4465"/>
    <property type="match status" value="1"/>
</dbReference>
<keyword evidence="3" id="KW-1185">Reference proteome</keyword>
<dbReference type="Pfam" id="PF14717">
    <property type="entry name" value="DUF4465"/>
    <property type="match status" value="1"/>
</dbReference>
<organism evidence="2 3">
    <name type="scientific">Thalassobacterium sedimentorum</name>
    <dbReference type="NCBI Taxonomy" id="3041258"/>
    <lineage>
        <taxon>Bacteria</taxon>
        <taxon>Pseudomonadati</taxon>
        <taxon>Verrucomicrobiota</taxon>
        <taxon>Opitutia</taxon>
        <taxon>Puniceicoccales</taxon>
        <taxon>Coraliomargaritaceae</taxon>
        <taxon>Thalassobacterium</taxon>
    </lineage>
</organism>
<evidence type="ECO:0000256" key="1">
    <source>
        <dbReference type="SAM" id="Phobius"/>
    </source>
</evidence>
<proteinExistence type="predicted"/>
<keyword evidence="1" id="KW-0472">Membrane</keyword>
<reference evidence="2 3" key="1">
    <citation type="submission" date="2023-04" db="EMBL/GenBank/DDBJ databases">
        <title>A novel bacteria isolated from coastal sediment.</title>
        <authorList>
            <person name="Liu X.-J."/>
            <person name="Du Z.-J."/>
        </authorList>
    </citation>
    <scope>NUCLEOTIDE SEQUENCE [LARGE SCALE GENOMIC DNA]</scope>
    <source>
        <strain evidence="2 3">SDUM461004</strain>
    </source>
</reference>
<dbReference type="EMBL" id="JARXIC010000017">
    <property type="protein sequence ID" value="MDQ8195005.1"/>
    <property type="molecule type" value="Genomic_DNA"/>
</dbReference>
<sequence>MKINTIVLSGLTMLGVSHGLANINVDFSDVALTTPPATSYAEGGVYYNGSDGAGSFTSGGVTFINTNPGGYWEGWSYSTTSDTTTSGFTNQYSAYSGSGYGDAAYGIYFQPFNNAPTMELDASSRAPQYMRVTNTTYAALSMIDGDQFAKAFGGVSGDDEDWFLLTIRGFDSDMNEVGTVDHYLADYRFEDNSQDYILDDWDLVDLTSLGSNVASLQFELTSSDVGTYGMNTPAYFAMDDFYAVPEPSRFALFAGVLALFVICRRNRR</sequence>
<protein>
    <submittedName>
        <fullName evidence="2">DUF4465 domain-containing protein</fullName>
    </submittedName>
</protein>
<dbReference type="RefSeq" id="WP_308985466.1">
    <property type="nucleotide sequence ID" value="NZ_JARXIC010000017.1"/>
</dbReference>
<feature type="transmembrane region" description="Helical" evidence="1">
    <location>
        <begin position="247"/>
        <end position="263"/>
    </location>
</feature>
<gene>
    <name evidence="2" type="ORF">QEH59_11250</name>
</gene>
<keyword evidence="1" id="KW-0812">Transmembrane</keyword>
<accession>A0ABU1AJL1</accession>